<gene>
    <name evidence="1" type="ORF">RHMOL_Rhmol12G0050400</name>
</gene>
<name>A0ACC0LG34_RHOML</name>
<proteinExistence type="predicted"/>
<evidence type="ECO:0000313" key="1">
    <source>
        <dbReference type="EMBL" id="KAI8527108.1"/>
    </source>
</evidence>
<accession>A0ACC0LG34</accession>
<keyword evidence="2" id="KW-1185">Reference proteome</keyword>
<dbReference type="Proteomes" id="UP001062846">
    <property type="component" value="Chromosome 12"/>
</dbReference>
<organism evidence="1 2">
    <name type="scientific">Rhododendron molle</name>
    <name type="common">Chinese azalea</name>
    <name type="synonym">Azalea mollis</name>
    <dbReference type="NCBI Taxonomy" id="49168"/>
    <lineage>
        <taxon>Eukaryota</taxon>
        <taxon>Viridiplantae</taxon>
        <taxon>Streptophyta</taxon>
        <taxon>Embryophyta</taxon>
        <taxon>Tracheophyta</taxon>
        <taxon>Spermatophyta</taxon>
        <taxon>Magnoliopsida</taxon>
        <taxon>eudicotyledons</taxon>
        <taxon>Gunneridae</taxon>
        <taxon>Pentapetalae</taxon>
        <taxon>asterids</taxon>
        <taxon>Ericales</taxon>
        <taxon>Ericaceae</taxon>
        <taxon>Ericoideae</taxon>
        <taxon>Rhodoreae</taxon>
        <taxon>Rhododendron</taxon>
    </lineage>
</organism>
<protein>
    <submittedName>
        <fullName evidence="1">Uncharacterized protein</fullName>
    </submittedName>
</protein>
<dbReference type="EMBL" id="CM046399">
    <property type="protein sequence ID" value="KAI8527108.1"/>
    <property type="molecule type" value="Genomic_DNA"/>
</dbReference>
<sequence length="251" mass="28994">MPVDPNVIPEKSGKEPCPYWQCFKNDIALRLFREVYRIPDDVVVSPIVGPRIKFSDEHIMVQLMAITEGGLCFPMHRIIRELLYTFNLTPCQLSVNTYRLVHSVAKLTEINHALLKRCRNQRSLEAAILFFPVKERDAPAILEYTTTYQGFIRQKETPLVAAEETVQPEEKVEEVFEDSFGEIPEILRSSIQRPLQGKLRVAREEAADEEGEEEVEMAPRDILVDLEKRKKKRQKKRGPKPRLNSDPRLGI</sequence>
<comment type="caution">
    <text evidence="1">The sequence shown here is derived from an EMBL/GenBank/DDBJ whole genome shotgun (WGS) entry which is preliminary data.</text>
</comment>
<reference evidence="1" key="1">
    <citation type="submission" date="2022-02" db="EMBL/GenBank/DDBJ databases">
        <title>Plant Genome Project.</title>
        <authorList>
            <person name="Zhang R.-G."/>
        </authorList>
    </citation>
    <scope>NUCLEOTIDE SEQUENCE</scope>
    <source>
        <strain evidence="1">AT1</strain>
    </source>
</reference>
<evidence type="ECO:0000313" key="2">
    <source>
        <dbReference type="Proteomes" id="UP001062846"/>
    </source>
</evidence>